<dbReference type="PANTHER" id="PTHR34984">
    <property type="entry name" value="CARBON STORAGE REGULATOR"/>
    <property type="match status" value="1"/>
</dbReference>
<accession>A0ABP3U7U4</accession>
<dbReference type="PANTHER" id="PTHR34984:SF1">
    <property type="entry name" value="CARBON STORAGE REGULATOR"/>
    <property type="match status" value="1"/>
</dbReference>
<comment type="function">
    <text evidence="6">A translational regulator that binds mRNA to regulate translation initiation and/or mRNA stability. Usually binds in the 5'-UTR at or near the Shine-Dalgarno sequence preventing ribosome-binding, thus repressing translation. Its main target seems to be the major flagellin gene, while its function is anatagonized by FliW.</text>
</comment>
<dbReference type="NCBIfam" id="NF002469">
    <property type="entry name" value="PRK01712.1"/>
    <property type="match status" value="1"/>
</dbReference>
<organism evidence="7 8">
    <name type="scientific">Clostridium malenominatum</name>
    <dbReference type="NCBI Taxonomy" id="1539"/>
    <lineage>
        <taxon>Bacteria</taxon>
        <taxon>Bacillati</taxon>
        <taxon>Bacillota</taxon>
        <taxon>Clostridia</taxon>
        <taxon>Eubacteriales</taxon>
        <taxon>Clostridiaceae</taxon>
        <taxon>Clostridium</taxon>
    </lineage>
</organism>
<evidence type="ECO:0000256" key="2">
    <source>
        <dbReference type="ARBA" id="ARBA00022491"/>
    </source>
</evidence>
<proteinExistence type="inferred from homology"/>
<comment type="subcellular location">
    <subcellularLocation>
        <location evidence="6">Cytoplasm</location>
    </subcellularLocation>
</comment>
<keyword evidence="5 6" id="KW-0694">RNA-binding</keyword>
<sequence>MLVIGRKKGESLIIGEDIEITVVKIEDGSVRLAISAPKEITILRKELYKEIEEENKNAAKVDISLLKKLKK</sequence>
<evidence type="ECO:0000256" key="4">
    <source>
        <dbReference type="ARBA" id="ARBA00022845"/>
    </source>
</evidence>
<name>A0ABP3U7U4_9CLOT</name>
<dbReference type="Proteomes" id="UP001500339">
    <property type="component" value="Unassembled WGS sequence"/>
</dbReference>
<evidence type="ECO:0000256" key="3">
    <source>
        <dbReference type="ARBA" id="ARBA00022795"/>
    </source>
</evidence>
<gene>
    <name evidence="6 7" type="primary">csrA</name>
    <name evidence="7" type="ORF">GCM10008905_18080</name>
</gene>
<keyword evidence="2 6" id="KW-0678">Repressor</keyword>
<keyword evidence="3 6" id="KW-1005">Bacterial flagellum biogenesis</keyword>
<dbReference type="EMBL" id="BAAACF010000001">
    <property type="protein sequence ID" value="GAA0724336.1"/>
    <property type="molecule type" value="Genomic_DNA"/>
</dbReference>
<dbReference type="Gene3D" id="2.60.40.4380">
    <property type="entry name" value="Translational regulator CsrA"/>
    <property type="match status" value="1"/>
</dbReference>
<keyword evidence="1 6" id="KW-0963">Cytoplasm</keyword>
<evidence type="ECO:0000313" key="7">
    <source>
        <dbReference type="EMBL" id="GAA0724336.1"/>
    </source>
</evidence>
<reference evidence="8" key="1">
    <citation type="journal article" date="2019" name="Int. J. Syst. Evol. Microbiol.">
        <title>The Global Catalogue of Microorganisms (GCM) 10K type strain sequencing project: providing services to taxonomists for standard genome sequencing and annotation.</title>
        <authorList>
            <consortium name="The Broad Institute Genomics Platform"/>
            <consortium name="The Broad Institute Genome Sequencing Center for Infectious Disease"/>
            <person name="Wu L."/>
            <person name="Ma J."/>
        </authorList>
    </citation>
    <scope>NUCLEOTIDE SEQUENCE [LARGE SCALE GENOMIC DNA]</scope>
    <source>
        <strain evidence="8">JCM 1405</strain>
    </source>
</reference>
<dbReference type="InterPro" id="IPR036107">
    <property type="entry name" value="CsrA_sf"/>
</dbReference>
<evidence type="ECO:0000256" key="1">
    <source>
        <dbReference type="ARBA" id="ARBA00022490"/>
    </source>
</evidence>
<evidence type="ECO:0000313" key="8">
    <source>
        <dbReference type="Proteomes" id="UP001500339"/>
    </source>
</evidence>
<evidence type="ECO:0000256" key="6">
    <source>
        <dbReference type="HAMAP-Rule" id="MF_00167"/>
    </source>
</evidence>
<keyword evidence="4 6" id="KW-0810">Translation regulation</keyword>
<keyword evidence="8" id="KW-1185">Reference proteome</keyword>
<comment type="subunit">
    <text evidence="6">Homodimer; the beta-strands of each monomer intercalate to form a hydrophobic core, while the alpha-helices form wings that extend away from the core.</text>
</comment>
<protein>
    <recommendedName>
        <fullName evidence="6">Translational regulator CsrA</fullName>
    </recommendedName>
</protein>
<dbReference type="SUPFAM" id="SSF117130">
    <property type="entry name" value="CsrA-like"/>
    <property type="match status" value="1"/>
</dbReference>
<comment type="caution">
    <text evidence="7">The sequence shown here is derived from an EMBL/GenBank/DDBJ whole genome shotgun (WGS) entry which is preliminary data.</text>
</comment>
<comment type="similarity">
    <text evidence="6">Belongs to the CsrA/RsmA family.</text>
</comment>
<dbReference type="NCBIfam" id="TIGR00202">
    <property type="entry name" value="csrA"/>
    <property type="match status" value="1"/>
</dbReference>
<dbReference type="Pfam" id="PF02599">
    <property type="entry name" value="CsrA"/>
    <property type="match status" value="1"/>
</dbReference>
<evidence type="ECO:0000256" key="5">
    <source>
        <dbReference type="ARBA" id="ARBA00022884"/>
    </source>
</evidence>
<dbReference type="RefSeq" id="WP_343768981.1">
    <property type="nucleotide sequence ID" value="NZ_BAAACF010000001.1"/>
</dbReference>
<dbReference type="InterPro" id="IPR003751">
    <property type="entry name" value="CsrA"/>
</dbReference>
<dbReference type="HAMAP" id="MF_00167">
    <property type="entry name" value="CsrA"/>
    <property type="match status" value="1"/>
</dbReference>